<feature type="compositionally biased region" description="Basic and acidic residues" evidence="1">
    <location>
        <begin position="1"/>
        <end position="51"/>
    </location>
</feature>
<dbReference type="RefSeq" id="WP_348533775.1">
    <property type="nucleotide sequence ID" value="NZ_BSVA01000001.1"/>
</dbReference>
<organism evidence="2 3">
    <name type="scientific">Homoserinibacter gongjuensis</name>
    <dbReference type="NCBI Taxonomy" id="1162968"/>
    <lineage>
        <taxon>Bacteria</taxon>
        <taxon>Bacillati</taxon>
        <taxon>Actinomycetota</taxon>
        <taxon>Actinomycetes</taxon>
        <taxon>Micrococcales</taxon>
        <taxon>Microbacteriaceae</taxon>
        <taxon>Homoserinibacter</taxon>
    </lineage>
</organism>
<evidence type="ECO:0000256" key="1">
    <source>
        <dbReference type="SAM" id="MobiDB-lite"/>
    </source>
</evidence>
<feature type="region of interest" description="Disordered" evidence="1">
    <location>
        <begin position="1"/>
        <end position="122"/>
    </location>
</feature>
<gene>
    <name evidence="2" type="ORF">GCM10025869_03600</name>
</gene>
<comment type="caution">
    <text evidence="2">The sequence shown here is derived from an EMBL/GenBank/DDBJ whole genome shotgun (WGS) entry which is preliminary data.</text>
</comment>
<proteinExistence type="predicted"/>
<protein>
    <submittedName>
        <fullName evidence="2">Uncharacterized protein</fullName>
    </submittedName>
</protein>
<dbReference type="EMBL" id="BSVA01000001">
    <property type="protein sequence ID" value="GMA89831.1"/>
    <property type="molecule type" value="Genomic_DNA"/>
</dbReference>
<keyword evidence="3" id="KW-1185">Reference proteome</keyword>
<name>A0ABQ6JNG2_9MICO</name>
<sequence>MRDHAAQHGTRDRHDDAGHDRGGESAEAEGRTQRPGEKARRASREAGEGAGRDPGILGADDAVDESDREVESRRIPQQLGQTLRRTVDGQRLGGLEPASHLRDDGVGDLPMRGSGCGCSGLR</sequence>
<dbReference type="Proteomes" id="UP001157069">
    <property type="component" value="Unassembled WGS sequence"/>
</dbReference>
<reference evidence="3" key="1">
    <citation type="journal article" date="2019" name="Int. J. Syst. Evol. Microbiol.">
        <title>The Global Catalogue of Microorganisms (GCM) 10K type strain sequencing project: providing services to taxonomists for standard genome sequencing and annotation.</title>
        <authorList>
            <consortium name="The Broad Institute Genomics Platform"/>
            <consortium name="The Broad Institute Genome Sequencing Center for Infectious Disease"/>
            <person name="Wu L."/>
            <person name="Ma J."/>
        </authorList>
    </citation>
    <scope>NUCLEOTIDE SEQUENCE [LARGE SCALE GENOMIC DNA]</scope>
    <source>
        <strain evidence="3">NBRC 108755</strain>
    </source>
</reference>
<evidence type="ECO:0000313" key="2">
    <source>
        <dbReference type="EMBL" id="GMA89831.1"/>
    </source>
</evidence>
<accession>A0ABQ6JNG2</accession>
<evidence type="ECO:0000313" key="3">
    <source>
        <dbReference type="Proteomes" id="UP001157069"/>
    </source>
</evidence>